<reference evidence="1 2" key="1">
    <citation type="journal article" date="2016" name="Nat. Commun.">
        <title>Thousands of microbial genomes shed light on interconnected biogeochemical processes in an aquifer system.</title>
        <authorList>
            <person name="Anantharaman K."/>
            <person name="Brown C.T."/>
            <person name="Hug L.A."/>
            <person name="Sharon I."/>
            <person name="Castelle C.J."/>
            <person name="Probst A.J."/>
            <person name="Thomas B.C."/>
            <person name="Singh A."/>
            <person name="Wilkins M.J."/>
            <person name="Karaoz U."/>
            <person name="Brodie E.L."/>
            <person name="Williams K.H."/>
            <person name="Hubbard S.S."/>
            <person name="Banfield J.F."/>
        </authorList>
    </citation>
    <scope>NUCLEOTIDE SEQUENCE [LARGE SCALE GENOMIC DNA]</scope>
</reference>
<evidence type="ECO:0000313" key="1">
    <source>
        <dbReference type="EMBL" id="OGG04567.1"/>
    </source>
</evidence>
<sequence>MIFNPSLVGSWGEENDGWNFQKAKGNVYSVTFLLKWGDMGGGSDRSDTLNLEGRLIQLGSYMFMDVTSRESDIKDFLAVPVHVFLRLSLEGDSLGIAFMDDSWLEDIIEQNKEPIKHELLNGSDILLTASPKELQQLVLKYADDKKAFDIEYCHRPN</sequence>
<evidence type="ECO:0000313" key="2">
    <source>
        <dbReference type="Proteomes" id="UP000179129"/>
    </source>
</evidence>
<organism evidence="1 2">
    <name type="scientific">Candidatus Glassbacteria bacterium RIFCSPLOWO2_12_FULL_58_11</name>
    <dbReference type="NCBI Taxonomy" id="1817867"/>
    <lineage>
        <taxon>Bacteria</taxon>
        <taxon>Candidatus Glassiibacteriota</taxon>
    </lineage>
</organism>
<dbReference type="EMBL" id="MFIX01000112">
    <property type="protein sequence ID" value="OGG04567.1"/>
    <property type="molecule type" value="Genomic_DNA"/>
</dbReference>
<gene>
    <name evidence="1" type="ORF">A3F83_03030</name>
</gene>
<comment type="caution">
    <text evidence="1">The sequence shown here is derived from an EMBL/GenBank/DDBJ whole genome shotgun (WGS) entry which is preliminary data.</text>
</comment>
<proteinExistence type="predicted"/>
<protein>
    <submittedName>
        <fullName evidence="1">Uncharacterized protein</fullName>
    </submittedName>
</protein>
<name>A0A1F5YX81_9BACT</name>
<accession>A0A1F5YX81</accession>
<dbReference type="AlphaFoldDB" id="A0A1F5YX81"/>
<dbReference type="Proteomes" id="UP000179129">
    <property type="component" value="Unassembled WGS sequence"/>
</dbReference>